<evidence type="ECO:0000256" key="1">
    <source>
        <dbReference type="SAM" id="MobiDB-lite"/>
    </source>
</evidence>
<accession>A0A7L9WLT5</accession>
<sequence>MTQYDYKVMPAPTRGTKARGIKTAEGRFANAFEELLNEMAAKGWEYQRAETLPQEERQGLTGTSSSFRNLLVFRRAAAHATVQYRPEEADTAEAFAEDEPEKRTPASPSVGSAQRSEALQGQGPRLSGVVKSPAAQVIGRASAVAEGEAKPAPGVSDASASEWEDKDDTRKPD</sequence>
<dbReference type="RefSeq" id="WP_193082997.1">
    <property type="nucleotide sequence ID" value="NZ_CP045201.1"/>
</dbReference>
<feature type="compositionally biased region" description="Polar residues" evidence="1">
    <location>
        <begin position="106"/>
        <end position="119"/>
    </location>
</feature>
<gene>
    <name evidence="2" type="ORF">F3W81_07520</name>
</gene>
<dbReference type="KEGG" id="pshq:F3W81_07520"/>
<feature type="compositionally biased region" description="Acidic residues" evidence="1">
    <location>
        <begin position="89"/>
        <end position="99"/>
    </location>
</feature>
<dbReference type="Proteomes" id="UP000594118">
    <property type="component" value="Chromosome"/>
</dbReference>
<evidence type="ECO:0000313" key="3">
    <source>
        <dbReference type="Proteomes" id="UP000594118"/>
    </source>
</evidence>
<proteinExistence type="predicted"/>
<name>A0A7L9WLT5_9RHOB</name>
<dbReference type="EMBL" id="CP045201">
    <property type="protein sequence ID" value="QOL80677.1"/>
    <property type="molecule type" value="Genomic_DNA"/>
</dbReference>
<evidence type="ECO:0000313" key="2">
    <source>
        <dbReference type="EMBL" id="QOL80677.1"/>
    </source>
</evidence>
<organism evidence="2 3">
    <name type="scientific">Pseudooceanicola spongiae</name>
    <dbReference type="NCBI Taxonomy" id="2613965"/>
    <lineage>
        <taxon>Bacteria</taxon>
        <taxon>Pseudomonadati</taxon>
        <taxon>Pseudomonadota</taxon>
        <taxon>Alphaproteobacteria</taxon>
        <taxon>Rhodobacterales</taxon>
        <taxon>Paracoccaceae</taxon>
        <taxon>Pseudooceanicola</taxon>
    </lineage>
</organism>
<protein>
    <submittedName>
        <fullName evidence="2">DUF4177 domain-containing protein</fullName>
    </submittedName>
</protein>
<reference evidence="2 3" key="1">
    <citation type="submission" date="2019-10" db="EMBL/GenBank/DDBJ databases">
        <title>Pseudopuniceibacterium sp. HQ09 islated from Antarctica.</title>
        <authorList>
            <person name="Liao L."/>
            <person name="Su S."/>
            <person name="Chen B."/>
            <person name="Yu Y."/>
        </authorList>
    </citation>
    <scope>NUCLEOTIDE SEQUENCE [LARGE SCALE GENOMIC DNA]</scope>
    <source>
        <strain evidence="2 3">HQ09</strain>
    </source>
</reference>
<feature type="region of interest" description="Disordered" evidence="1">
    <location>
        <begin position="84"/>
        <end position="173"/>
    </location>
</feature>
<dbReference type="AlphaFoldDB" id="A0A7L9WLT5"/>
<keyword evidence="3" id="KW-1185">Reference proteome</keyword>